<keyword evidence="2" id="KW-1185">Reference proteome</keyword>
<dbReference type="InterPro" id="IPR008983">
    <property type="entry name" value="Tumour_necrosis_fac-like_dom"/>
</dbReference>
<dbReference type="AlphaFoldDB" id="A0A812DRH4"/>
<dbReference type="Proteomes" id="UP000597762">
    <property type="component" value="Unassembled WGS sequence"/>
</dbReference>
<reference evidence="1" key="1">
    <citation type="submission" date="2021-01" db="EMBL/GenBank/DDBJ databases">
        <authorList>
            <person name="Li R."/>
            <person name="Bekaert M."/>
        </authorList>
    </citation>
    <scope>NUCLEOTIDE SEQUENCE</scope>
    <source>
        <strain evidence="1">Farmed</strain>
    </source>
</reference>
<sequence length="167" mass="19586">MICLFVTVFILMILLTGLIAWSIIEIAKLKEHKSVMLYRPTVEYLEDTEREETIKWRLIEEHSQSPFMQINSTHIHVNEDGFFHISCSLLMQTNSQNVNVITLLIFYANEEESIYTKKTLPKNFSRFSLQYSIVLHLQKGAYFYMQVIPSKYLLKDPDGSYLSITHV</sequence>
<gene>
    <name evidence="1" type="ORF">SPHA_60817</name>
</gene>
<comment type="caution">
    <text evidence="1">The sequence shown here is derived from an EMBL/GenBank/DDBJ whole genome shotgun (WGS) entry which is preliminary data.</text>
</comment>
<accession>A0A812DRH4</accession>
<evidence type="ECO:0000313" key="2">
    <source>
        <dbReference type="Proteomes" id="UP000597762"/>
    </source>
</evidence>
<dbReference type="EMBL" id="CAHIKZ030004248">
    <property type="protein sequence ID" value="CAE1309029.1"/>
    <property type="molecule type" value="Genomic_DNA"/>
</dbReference>
<dbReference type="Gene3D" id="2.60.120.40">
    <property type="match status" value="1"/>
</dbReference>
<evidence type="ECO:0000313" key="1">
    <source>
        <dbReference type="EMBL" id="CAE1309029.1"/>
    </source>
</evidence>
<organism evidence="1 2">
    <name type="scientific">Acanthosepion pharaonis</name>
    <name type="common">Pharaoh cuttlefish</name>
    <name type="synonym">Sepia pharaonis</name>
    <dbReference type="NCBI Taxonomy" id="158019"/>
    <lineage>
        <taxon>Eukaryota</taxon>
        <taxon>Metazoa</taxon>
        <taxon>Spiralia</taxon>
        <taxon>Lophotrochozoa</taxon>
        <taxon>Mollusca</taxon>
        <taxon>Cephalopoda</taxon>
        <taxon>Coleoidea</taxon>
        <taxon>Decapodiformes</taxon>
        <taxon>Sepiida</taxon>
        <taxon>Sepiina</taxon>
        <taxon>Sepiidae</taxon>
        <taxon>Acanthosepion</taxon>
    </lineage>
</organism>
<protein>
    <submittedName>
        <fullName evidence="1">Uncharacterized protein</fullName>
    </submittedName>
</protein>
<proteinExistence type="predicted"/>
<name>A0A812DRH4_ACAPH</name>